<dbReference type="InterPro" id="IPR002346">
    <property type="entry name" value="Mopterin_DH_FAD-bd"/>
</dbReference>
<dbReference type="EMBL" id="CP047385">
    <property type="protein sequence ID" value="QHF15936.1"/>
    <property type="molecule type" value="Genomic_DNA"/>
</dbReference>
<dbReference type="Pfam" id="PF03450">
    <property type="entry name" value="CO_deh_flav_C"/>
    <property type="match status" value="1"/>
</dbReference>
<dbReference type="InterPro" id="IPR016166">
    <property type="entry name" value="FAD-bd_PCMH"/>
</dbReference>
<dbReference type="Proteomes" id="UP000035080">
    <property type="component" value="Chromosome"/>
</dbReference>
<evidence type="ECO:0000313" key="4">
    <source>
        <dbReference type="Proteomes" id="UP000035080"/>
    </source>
</evidence>
<dbReference type="Pfam" id="PF00941">
    <property type="entry name" value="FAD_binding_5"/>
    <property type="match status" value="1"/>
</dbReference>
<sequence>MQPISYETPDRATVAIAAARQPDSLFVAGGTTVFDLMKLNVLRAKHLVDVTRLDMPALHSMKVSADTIWLGAMVRMADLATHAEIKAICPMIAQSLDLGASQQIRNMARLGGNVLQRTRCAYYREPSFAQCNRRNPGSGCAARDGHNRQHAVLGASNACIAVYPGDFPQTLIALDATVHTLASGAKVREFPFAQLHRLPGARPDIETVLQPGELIVGFSIRRGAWMRRSLYLKIRDRQSYAFALSSAAVALELTQQGIVNEARIALGGVATVPWRAHEAEAVLKASLFSEDVARRAARAAFQDATVHSDNAYKLPLGEQTLVRALLSAAALEVSV</sequence>
<gene>
    <name evidence="3" type="ORF">PI93_021480</name>
</gene>
<dbReference type="SMART" id="SM01092">
    <property type="entry name" value="CO_deh_flav_C"/>
    <property type="match status" value="1"/>
</dbReference>
<dbReference type="InterPro" id="IPR016169">
    <property type="entry name" value="FAD-bd_PCMH_sub2"/>
</dbReference>
<dbReference type="Gene3D" id="3.30.465.10">
    <property type="match status" value="2"/>
</dbReference>
<dbReference type="PANTHER" id="PTHR42659">
    <property type="entry name" value="XANTHINE DEHYDROGENASE SUBUNIT C-RELATED"/>
    <property type="match status" value="1"/>
</dbReference>
<dbReference type="InterPro" id="IPR036318">
    <property type="entry name" value="FAD-bd_PCMH-like_sf"/>
</dbReference>
<keyword evidence="4" id="KW-1185">Reference proteome</keyword>
<dbReference type="InterPro" id="IPR051312">
    <property type="entry name" value="Diverse_Substr_Oxidored"/>
</dbReference>
<dbReference type="SUPFAM" id="SSF55447">
    <property type="entry name" value="CO dehydrogenase flavoprotein C-terminal domain-like"/>
    <property type="match status" value="1"/>
</dbReference>
<dbReference type="Gene3D" id="3.30.43.10">
    <property type="entry name" value="Uridine Diphospho-n-acetylenolpyruvylglucosamine Reductase, domain 2"/>
    <property type="match status" value="1"/>
</dbReference>
<evidence type="ECO:0000259" key="2">
    <source>
        <dbReference type="PROSITE" id="PS51387"/>
    </source>
</evidence>
<keyword evidence="1" id="KW-0285">Flavoprotein</keyword>
<evidence type="ECO:0000313" key="3">
    <source>
        <dbReference type="EMBL" id="QHF15936.1"/>
    </source>
</evidence>
<feature type="domain" description="FAD-binding PCMH-type" evidence="2">
    <location>
        <begin position="1"/>
        <end position="225"/>
    </location>
</feature>
<organism evidence="3 4">
    <name type="scientific">Pandoraea fibrosis</name>
    <dbReference type="NCBI Taxonomy" id="1891094"/>
    <lineage>
        <taxon>Bacteria</taxon>
        <taxon>Pseudomonadati</taxon>
        <taxon>Pseudomonadota</taxon>
        <taxon>Betaproteobacteria</taxon>
        <taxon>Burkholderiales</taxon>
        <taxon>Burkholderiaceae</taxon>
        <taxon>Pandoraea</taxon>
    </lineage>
</organism>
<dbReference type="InterPro" id="IPR036683">
    <property type="entry name" value="CO_DH_flav_C_dom_sf"/>
</dbReference>
<dbReference type="InterPro" id="IPR005107">
    <property type="entry name" value="CO_DH_flav_C"/>
</dbReference>
<name>A0ABX6HYB9_9BURK</name>
<dbReference type="PANTHER" id="PTHR42659:SF1">
    <property type="entry name" value="OXIDOREDUCTASE"/>
    <property type="match status" value="1"/>
</dbReference>
<dbReference type="Gene3D" id="3.30.390.50">
    <property type="entry name" value="CO dehydrogenase flavoprotein, C-terminal domain"/>
    <property type="match status" value="1"/>
</dbReference>
<accession>A0ABX6HYB9</accession>
<keyword evidence="1" id="KW-0274">FAD</keyword>
<reference evidence="3 4" key="1">
    <citation type="journal article" date="2015" name="Genome Announc.">
        <title>Genome Sequences of Two Pandoraea pnomenusa Isolates Recovered 11 Months Apart from a Cystic Fibrosis Patient.</title>
        <authorList>
            <person name="Ee R."/>
            <person name="Ambrose M."/>
            <person name="Lazenby J."/>
            <person name="Williams P."/>
            <person name="Chan K.G."/>
            <person name="Roddam L."/>
        </authorList>
    </citation>
    <scope>NUCLEOTIDE SEQUENCE [LARGE SCALE GENOMIC DNA]</scope>
    <source>
        <strain evidence="3 4">6399</strain>
    </source>
</reference>
<protein>
    <submittedName>
        <fullName evidence="3">Xanthine dehydrogenase family protein subunit M</fullName>
    </submittedName>
</protein>
<dbReference type="SUPFAM" id="SSF56176">
    <property type="entry name" value="FAD-binding/transporter-associated domain-like"/>
    <property type="match status" value="1"/>
</dbReference>
<evidence type="ECO:0000256" key="1">
    <source>
        <dbReference type="ARBA" id="ARBA00022827"/>
    </source>
</evidence>
<dbReference type="InterPro" id="IPR016167">
    <property type="entry name" value="FAD-bd_PCMH_sub1"/>
</dbReference>
<proteinExistence type="predicted"/>
<dbReference type="PROSITE" id="PS51387">
    <property type="entry name" value="FAD_PCMH"/>
    <property type="match status" value="1"/>
</dbReference>